<dbReference type="AlphaFoldDB" id="A0A942YEY0"/>
<evidence type="ECO:0000313" key="4">
    <source>
        <dbReference type="Proteomes" id="UP000677265"/>
    </source>
</evidence>
<feature type="domain" description="Nucleotide modification associated" evidence="1">
    <location>
        <begin position="4"/>
        <end position="258"/>
    </location>
</feature>
<protein>
    <recommendedName>
        <fullName evidence="1">Nucleotide modification associated domain-containing protein</fullName>
    </recommendedName>
</protein>
<keyword evidence="4" id="KW-1185">Reference proteome</keyword>
<evidence type="ECO:0000313" key="3">
    <source>
        <dbReference type="EMBL" id="MCH6265108.1"/>
    </source>
</evidence>
<dbReference type="EMBL" id="JAGYPE010000009">
    <property type="protein sequence ID" value="MBS4187899.1"/>
    <property type="molecule type" value="Genomic_DNA"/>
</dbReference>
<comment type="caution">
    <text evidence="2">The sequence shown here is derived from an EMBL/GenBank/DDBJ whole genome shotgun (WGS) entry which is preliminary data.</text>
</comment>
<dbReference type="Proteomes" id="UP000677265">
    <property type="component" value="Unassembled WGS sequence"/>
</dbReference>
<evidence type="ECO:0000313" key="2">
    <source>
        <dbReference type="EMBL" id="MBS4187899.1"/>
    </source>
</evidence>
<gene>
    <name evidence="3" type="ORF">KHB02_006160</name>
    <name evidence="2" type="ORF">KHB02_41710</name>
</gene>
<dbReference type="Pfam" id="PF18754">
    <property type="entry name" value="Nmad3"/>
    <property type="match status" value="1"/>
</dbReference>
<dbReference type="InterPro" id="IPR041135">
    <property type="entry name" value="Nmad3"/>
</dbReference>
<dbReference type="EMBL" id="JAGYPE020000007">
    <property type="protein sequence ID" value="MCH6265108.1"/>
    <property type="molecule type" value="Genomic_DNA"/>
</dbReference>
<proteinExistence type="predicted"/>
<dbReference type="RefSeq" id="WP_213147709.1">
    <property type="nucleotide sequence ID" value="NZ_JAGYPE020000007.1"/>
</dbReference>
<sequence length="281" mass="32156">MVRKVILSRKGFDSTTGGKPSPIIDNKFVSLPIPRADSGDFYKSLIFSPTESYLKVMKDLGIKLYSEAHLDPDLQKSILNERPENWRGLFGQSGISQGTLHNRNVGEGDIFLFFGWFKEASKVNGVWKYSNNAPDIHAIYGYLEVDRVLDIQARDSVPTWTKYHPHIKRRREYGEQRNSVYMATETFSTNPNKPGWGSFKYSPQLVLTKEGAKTKSLWELPPCFKREQSNFTHSLKIWNVLQNKCVEMQTNGRGDQEMFISSNPKVVAWAENLISSCSLYE</sequence>
<accession>A0A942YEY0</accession>
<reference evidence="2" key="1">
    <citation type="submission" date="2021-05" db="EMBL/GenBank/DDBJ databases">
        <title>Novel Bacillus species.</title>
        <authorList>
            <person name="Liu G."/>
        </authorList>
    </citation>
    <scope>NUCLEOTIDE SEQUENCE</scope>
    <source>
        <strain evidence="2 4">FJAT-50051</strain>
    </source>
</reference>
<name>A0A942YEY0_9BACI</name>
<evidence type="ECO:0000259" key="1">
    <source>
        <dbReference type="Pfam" id="PF18754"/>
    </source>
</evidence>
<organism evidence="2">
    <name type="scientific">Neobacillus citreus</name>
    <dbReference type="NCBI Taxonomy" id="2833578"/>
    <lineage>
        <taxon>Bacteria</taxon>
        <taxon>Bacillati</taxon>
        <taxon>Bacillota</taxon>
        <taxon>Bacilli</taxon>
        <taxon>Bacillales</taxon>
        <taxon>Bacillaceae</taxon>
        <taxon>Neobacillus</taxon>
    </lineage>
</organism>